<evidence type="ECO:0000313" key="2">
    <source>
        <dbReference type="EMBL" id="KIH70820.1"/>
    </source>
</evidence>
<dbReference type="Proteomes" id="UP000031546">
    <property type="component" value="Unassembled WGS sequence"/>
</dbReference>
<dbReference type="GO" id="GO:0003677">
    <property type="term" value="F:DNA binding"/>
    <property type="evidence" value="ECO:0007669"/>
    <property type="project" value="UniProtKB-KW"/>
</dbReference>
<dbReference type="Pfam" id="PF04014">
    <property type="entry name" value="MazE_antitoxin"/>
    <property type="match status" value="1"/>
</dbReference>
<proteinExistence type="predicted"/>
<reference evidence="5" key="2">
    <citation type="submission" date="2020-04" db="EMBL/GenBank/DDBJ databases">
        <title>Genome analysis and biological profiling of marine Cellulosimicrobium funkei MOSEL-ME6.</title>
        <authorList>
            <person name="Tanveer F."/>
            <person name="Xie Y."/>
            <person name="Shinwari Z.K."/>
        </authorList>
    </citation>
    <scope>NUCLEOTIDE SEQUENCE [LARGE SCALE GENOMIC DNA]</scope>
    <source>
        <strain evidence="5">MOSEL-ME25</strain>
    </source>
</reference>
<dbReference type="Gene3D" id="2.10.260.10">
    <property type="match status" value="1"/>
</dbReference>
<dbReference type="NCBIfam" id="TIGR02609">
    <property type="entry name" value="doc_partner"/>
    <property type="match status" value="1"/>
</dbReference>
<evidence type="ECO:0000313" key="5">
    <source>
        <dbReference type="Proteomes" id="UP000527860"/>
    </source>
</evidence>
<dbReference type="EMBL" id="JABEVU030000001">
    <property type="protein sequence ID" value="MDB0580465.1"/>
    <property type="molecule type" value="Genomic_DNA"/>
</dbReference>
<organism evidence="2 4">
    <name type="scientific">Salinicoccus roseus</name>
    <dbReference type="NCBI Taxonomy" id="45670"/>
    <lineage>
        <taxon>Bacteria</taxon>
        <taxon>Bacillati</taxon>
        <taxon>Bacillota</taxon>
        <taxon>Bacilli</taxon>
        <taxon>Bacillales</taxon>
        <taxon>Staphylococcaceae</taxon>
        <taxon>Salinicoccus</taxon>
    </lineage>
</organism>
<dbReference type="EMBL" id="JXII01000005">
    <property type="protein sequence ID" value="KIH70820.1"/>
    <property type="molecule type" value="Genomic_DNA"/>
</dbReference>
<evidence type="ECO:0000313" key="4">
    <source>
        <dbReference type="Proteomes" id="UP000031546"/>
    </source>
</evidence>
<protein>
    <submittedName>
        <fullName evidence="3">AbrB/MazE/SpoVT family DNA-binding domain-containing protein</fullName>
    </submittedName>
</protein>
<dbReference type="STRING" id="45670.SN16_06605"/>
<dbReference type="GeneID" id="77845222"/>
<sequence>MIIRRKLRKTGNSTVVSIPKDILEKLNAGEGDNLEFVIEDEAVVIRKEEDSQKDILTLSNEMFEKYDKTMRHLVER</sequence>
<dbReference type="RefSeq" id="WP_040105831.1">
    <property type="nucleotide sequence ID" value="NZ_JABEVU030000001.1"/>
</dbReference>
<dbReference type="SMART" id="SM00966">
    <property type="entry name" value="SpoVT_AbrB"/>
    <property type="match status" value="1"/>
</dbReference>
<evidence type="ECO:0000259" key="1">
    <source>
        <dbReference type="SMART" id="SM00966"/>
    </source>
</evidence>
<reference evidence="2 4" key="1">
    <citation type="submission" date="2015-01" db="EMBL/GenBank/DDBJ databases">
        <title>Genome sequences of high lactate-tolerant strain Salinicoccus roseus W12 with industrial interest.</title>
        <authorList>
            <person name="Wang H."/>
            <person name="Yu B."/>
        </authorList>
    </citation>
    <scope>NUCLEOTIDE SEQUENCE [LARGE SCALE GENOMIC DNA]</scope>
    <source>
        <strain evidence="2 4">W12</strain>
    </source>
</reference>
<dbReference type="SUPFAM" id="SSF89447">
    <property type="entry name" value="AbrB/MazE/MraZ-like"/>
    <property type="match status" value="1"/>
</dbReference>
<feature type="domain" description="SpoVT-AbrB" evidence="1">
    <location>
        <begin position="8"/>
        <end position="53"/>
    </location>
</feature>
<dbReference type="InterPro" id="IPR013432">
    <property type="entry name" value="Doc_partner"/>
</dbReference>
<comment type="caution">
    <text evidence="2">The sequence shown here is derived from an EMBL/GenBank/DDBJ whole genome shotgun (WGS) entry which is preliminary data.</text>
</comment>
<gene>
    <name evidence="3" type="ORF">F7P68_0007960</name>
    <name evidence="2" type="ORF">SN16_06605</name>
</gene>
<dbReference type="AlphaFoldDB" id="A0A0C2HAK3"/>
<name>A0A0C2HAK3_9STAP</name>
<dbReference type="Proteomes" id="UP000527860">
    <property type="component" value="Unassembled WGS sequence"/>
</dbReference>
<reference evidence="3 5" key="4">
    <citation type="submission" date="2022-12" db="EMBL/GenBank/DDBJ databases">
        <title>Genome analysis and biological profiling of marine Salinicoccus roseus MOSEL-ME25.</title>
        <authorList>
            <person name="Mirza F.T."/>
            <person name="Xie Y."/>
            <person name="Shinwari Z.K."/>
        </authorList>
    </citation>
    <scope>NUCLEOTIDE SEQUENCE [LARGE SCALE GENOMIC DNA]</scope>
    <source>
        <strain evidence="3 5">MOSEL-ME25</strain>
    </source>
</reference>
<dbReference type="InterPro" id="IPR037914">
    <property type="entry name" value="SpoVT-AbrB_sf"/>
</dbReference>
<accession>A0A0C2HAK3</accession>
<dbReference type="OrthoDB" id="2390286at2"/>
<dbReference type="InterPro" id="IPR007159">
    <property type="entry name" value="SpoVT-AbrB_dom"/>
</dbReference>
<keyword evidence="5" id="KW-1185">Reference proteome</keyword>
<keyword evidence="3" id="KW-0238">DNA-binding</keyword>
<evidence type="ECO:0000313" key="3">
    <source>
        <dbReference type="EMBL" id="MDB0580465.1"/>
    </source>
</evidence>
<reference evidence="3" key="3">
    <citation type="submission" date="2020-04" db="EMBL/GenBank/DDBJ databases">
        <authorList>
            <person name="Tanveer F."/>
            <person name="Xie Y."/>
            <person name="Shinwari Z.K."/>
        </authorList>
    </citation>
    <scope>NUCLEOTIDE SEQUENCE</scope>
    <source>
        <strain evidence="3">MOSEL-ME25</strain>
    </source>
</reference>